<dbReference type="PANTHER" id="PTHR12526:SF637">
    <property type="entry name" value="GLYCOSYLTRANSFERASE EPSF-RELATED"/>
    <property type="match status" value="1"/>
</dbReference>
<proteinExistence type="predicted"/>
<feature type="domain" description="Glycosyl transferase family 1" evidence="1">
    <location>
        <begin position="231"/>
        <end position="369"/>
    </location>
</feature>
<dbReference type="InterPro" id="IPR001296">
    <property type="entry name" value="Glyco_trans_1"/>
</dbReference>
<keyword evidence="3" id="KW-1185">Reference proteome</keyword>
<evidence type="ECO:0000313" key="3">
    <source>
        <dbReference type="Proteomes" id="UP000245535"/>
    </source>
</evidence>
<keyword evidence="2" id="KW-0808">Transferase</keyword>
<sequence length="393" mass="45171">MKILHINTSDQHGGAENIAYSLMQEFGGKMLVKIKHRTDSNIKTFKRSLISYFLEGIDSILYRAFKRTIFSDFGVLYDIHGTWKFLKNNLWYTEADCIFIHNVHGGYFDLKTLEKISEEKKVIWVLHDMWCMTGGEAHTMENKNFKNGNSNTPFNKIYPLKHPILDFRSQFLKRKKNIYQNSPKIVFVAVSKWIAKDFKESFTAHSNIDIRVIRNGIDTEVFFNLNQRISEQTSLLFFNSPNPFKGSDLVRKVASKINGDFKLITVGDKVEGIENQELIRPTYNPIEMNKIYNKADVLIFPSKMEALGLVALEGMAAGMYVVGSDTGGSKEVIDENNGLTFKNNDADSLNETIDQCLKIPIEQLRELGYENAENIRKSWSKDQMIEAYQQLLL</sequence>
<dbReference type="EMBL" id="QGDO01000004">
    <property type="protein sequence ID" value="PWJ40822.1"/>
    <property type="molecule type" value="Genomic_DNA"/>
</dbReference>
<dbReference type="GO" id="GO:0016757">
    <property type="term" value="F:glycosyltransferase activity"/>
    <property type="evidence" value="ECO:0007669"/>
    <property type="project" value="InterPro"/>
</dbReference>
<dbReference type="RefSeq" id="WP_109619596.1">
    <property type="nucleotide sequence ID" value="NZ_QGDO01000004.1"/>
</dbReference>
<reference evidence="2 3" key="1">
    <citation type="submission" date="2018-03" db="EMBL/GenBank/DDBJ databases">
        <title>Genomic Encyclopedia of Archaeal and Bacterial Type Strains, Phase II (KMG-II): from individual species to whole genera.</title>
        <authorList>
            <person name="Goeker M."/>
        </authorList>
    </citation>
    <scope>NUCLEOTIDE SEQUENCE [LARGE SCALE GENOMIC DNA]</scope>
    <source>
        <strain evidence="2 3">DSM 28229</strain>
    </source>
</reference>
<dbReference type="Gene3D" id="3.40.50.2000">
    <property type="entry name" value="Glycogen Phosphorylase B"/>
    <property type="match status" value="2"/>
</dbReference>
<evidence type="ECO:0000259" key="1">
    <source>
        <dbReference type="Pfam" id="PF00534"/>
    </source>
</evidence>
<dbReference type="SUPFAM" id="SSF53756">
    <property type="entry name" value="UDP-Glycosyltransferase/glycogen phosphorylase"/>
    <property type="match status" value="1"/>
</dbReference>
<dbReference type="OrthoDB" id="9768685at2"/>
<evidence type="ECO:0000313" key="2">
    <source>
        <dbReference type="EMBL" id="PWJ40822.1"/>
    </source>
</evidence>
<dbReference type="PANTHER" id="PTHR12526">
    <property type="entry name" value="GLYCOSYLTRANSFERASE"/>
    <property type="match status" value="1"/>
</dbReference>
<protein>
    <submittedName>
        <fullName evidence="2">Glycosyltransferase involved in cell wall biosynthesis</fullName>
    </submittedName>
</protein>
<dbReference type="Pfam" id="PF00534">
    <property type="entry name" value="Glycos_transf_1"/>
    <property type="match status" value="1"/>
</dbReference>
<gene>
    <name evidence="2" type="ORF">BC781_10481</name>
</gene>
<comment type="caution">
    <text evidence="2">The sequence shown here is derived from an EMBL/GenBank/DDBJ whole genome shotgun (WGS) entry which is preliminary data.</text>
</comment>
<organism evidence="2 3">
    <name type="scientific">Sediminitomix flava</name>
    <dbReference type="NCBI Taxonomy" id="379075"/>
    <lineage>
        <taxon>Bacteria</taxon>
        <taxon>Pseudomonadati</taxon>
        <taxon>Bacteroidota</taxon>
        <taxon>Cytophagia</taxon>
        <taxon>Cytophagales</taxon>
        <taxon>Flammeovirgaceae</taxon>
        <taxon>Sediminitomix</taxon>
    </lineage>
</organism>
<dbReference type="Proteomes" id="UP000245535">
    <property type="component" value="Unassembled WGS sequence"/>
</dbReference>
<dbReference type="AlphaFoldDB" id="A0A315Z792"/>
<accession>A0A315Z792</accession>
<name>A0A315Z792_SEDFL</name>